<dbReference type="AlphaFoldDB" id="A0A401TMB9"/>
<comment type="caution">
    <text evidence="2">The sequence shown here is derived from an EMBL/GenBank/DDBJ whole genome shotgun (WGS) entry which is preliminary data.</text>
</comment>
<organism evidence="2 3">
    <name type="scientific">Chiloscyllium punctatum</name>
    <name type="common">Brownbanded bambooshark</name>
    <name type="synonym">Hemiscyllium punctatum</name>
    <dbReference type="NCBI Taxonomy" id="137246"/>
    <lineage>
        <taxon>Eukaryota</taxon>
        <taxon>Metazoa</taxon>
        <taxon>Chordata</taxon>
        <taxon>Craniata</taxon>
        <taxon>Vertebrata</taxon>
        <taxon>Chondrichthyes</taxon>
        <taxon>Elasmobranchii</taxon>
        <taxon>Galeomorphii</taxon>
        <taxon>Galeoidea</taxon>
        <taxon>Orectolobiformes</taxon>
        <taxon>Hemiscylliidae</taxon>
        <taxon>Chiloscyllium</taxon>
    </lineage>
</organism>
<gene>
    <name evidence="2" type="ORF">chiPu_0027800</name>
</gene>
<feature type="non-terminal residue" evidence="2">
    <location>
        <position position="1"/>
    </location>
</feature>
<evidence type="ECO:0000256" key="1">
    <source>
        <dbReference type="SAM" id="MobiDB-lite"/>
    </source>
</evidence>
<dbReference type="Proteomes" id="UP000287033">
    <property type="component" value="Unassembled WGS sequence"/>
</dbReference>
<proteinExistence type="predicted"/>
<evidence type="ECO:0000313" key="3">
    <source>
        <dbReference type="Proteomes" id="UP000287033"/>
    </source>
</evidence>
<keyword evidence="3" id="KW-1185">Reference proteome</keyword>
<evidence type="ECO:0000313" key="2">
    <source>
        <dbReference type="EMBL" id="GCC43772.1"/>
    </source>
</evidence>
<feature type="compositionally biased region" description="Polar residues" evidence="1">
    <location>
        <begin position="35"/>
        <end position="48"/>
    </location>
</feature>
<name>A0A401TMB9_CHIPU</name>
<protein>
    <submittedName>
        <fullName evidence="2">Uncharacterized protein</fullName>
    </submittedName>
</protein>
<feature type="region of interest" description="Disordered" evidence="1">
    <location>
        <begin position="26"/>
        <end position="48"/>
    </location>
</feature>
<reference evidence="2 3" key="1">
    <citation type="journal article" date="2018" name="Nat. Ecol. Evol.">
        <title>Shark genomes provide insights into elasmobranch evolution and the origin of vertebrates.</title>
        <authorList>
            <person name="Hara Y"/>
            <person name="Yamaguchi K"/>
            <person name="Onimaru K"/>
            <person name="Kadota M"/>
            <person name="Koyanagi M"/>
            <person name="Keeley SD"/>
            <person name="Tatsumi K"/>
            <person name="Tanaka K"/>
            <person name="Motone F"/>
            <person name="Kageyama Y"/>
            <person name="Nozu R"/>
            <person name="Adachi N"/>
            <person name="Nishimura O"/>
            <person name="Nakagawa R"/>
            <person name="Tanegashima C"/>
            <person name="Kiyatake I"/>
            <person name="Matsumoto R"/>
            <person name="Murakumo K"/>
            <person name="Nishida K"/>
            <person name="Terakita A"/>
            <person name="Kuratani S"/>
            <person name="Sato K"/>
            <person name="Hyodo S Kuraku.S."/>
        </authorList>
    </citation>
    <scope>NUCLEOTIDE SEQUENCE [LARGE SCALE GENOMIC DNA]</scope>
</reference>
<accession>A0A401TMB9</accession>
<sequence length="48" mass="5453">PPGFIYTPERTKKIFPLLNTDTPLILRRGRRQSEPSKQTQAVIDQSGT</sequence>
<dbReference type="EMBL" id="BEZZ01114258">
    <property type="protein sequence ID" value="GCC43772.1"/>
    <property type="molecule type" value="Genomic_DNA"/>
</dbReference>